<evidence type="ECO:0000313" key="2">
    <source>
        <dbReference type="Proteomes" id="UP000499080"/>
    </source>
</evidence>
<dbReference type="Proteomes" id="UP000499080">
    <property type="component" value="Unassembled WGS sequence"/>
</dbReference>
<accession>A0A4Y2Q5G0</accession>
<name>A0A4Y2Q5G0_ARAVE</name>
<proteinExistence type="predicted"/>
<dbReference type="AlphaFoldDB" id="A0A4Y2Q5G0"/>
<feature type="non-terminal residue" evidence="1">
    <location>
        <position position="1"/>
    </location>
</feature>
<gene>
    <name evidence="1" type="ORF">AVEN_202523_1</name>
</gene>
<keyword evidence="2" id="KW-1185">Reference proteome</keyword>
<evidence type="ECO:0000313" key="1">
    <source>
        <dbReference type="EMBL" id="GBN59405.1"/>
    </source>
</evidence>
<sequence>ESFVLVPALHVTRGHQEYVDENPPDKSAGSRFSWVVRVELLPL</sequence>
<dbReference type="EMBL" id="BGPR01013136">
    <property type="protein sequence ID" value="GBN59405.1"/>
    <property type="molecule type" value="Genomic_DNA"/>
</dbReference>
<organism evidence="1 2">
    <name type="scientific">Araneus ventricosus</name>
    <name type="common">Orbweaver spider</name>
    <name type="synonym">Epeira ventricosa</name>
    <dbReference type="NCBI Taxonomy" id="182803"/>
    <lineage>
        <taxon>Eukaryota</taxon>
        <taxon>Metazoa</taxon>
        <taxon>Ecdysozoa</taxon>
        <taxon>Arthropoda</taxon>
        <taxon>Chelicerata</taxon>
        <taxon>Arachnida</taxon>
        <taxon>Araneae</taxon>
        <taxon>Araneomorphae</taxon>
        <taxon>Entelegynae</taxon>
        <taxon>Araneoidea</taxon>
        <taxon>Araneidae</taxon>
        <taxon>Araneus</taxon>
    </lineage>
</organism>
<reference evidence="1 2" key="1">
    <citation type="journal article" date="2019" name="Sci. Rep.">
        <title>Orb-weaving spider Araneus ventricosus genome elucidates the spidroin gene catalogue.</title>
        <authorList>
            <person name="Kono N."/>
            <person name="Nakamura H."/>
            <person name="Ohtoshi R."/>
            <person name="Moran D.A.P."/>
            <person name="Shinohara A."/>
            <person name="Yoshida Y."/>
            <person name="Fujiwara M."/>
            <person name="Mori M."/>
            <person name="Tomita M."/>
            <person name="Arakawa K."/>
        </authorList>
    </citation>
    <scope>NUCLEOTIDE SEQUENCE [LARGE SCALE GENOMIC DNA]</scope>
</reference>
<protein>
    <submittedName>
        <fullName evidence="1">Uncharacterized protein</fullName>
    </submittedName>
</protein>
<comment type="caution">
    <text evidence="1">The sequence shown here is derived from an EMBL/GenBank/DDBJ whole genome shotgun (WGS) entry which is preliminary data.</text>
</comment>